<evidence type="ECO:0000256" key="7">
    <source>
        <dbReference type="SAM" id="MobiDB-lite"/>
    </source>
</evidence>
<reference evidence="10 11" key="1">
    <citation type="journal article" date="2016" name="Nat. Commun.">
        <title>Thousands of microbial genomes shed light on interconnected biogeochemical processes in an aquifer system.</title>
        <authorList>
            <person name="Anantharaman K."/>
            <person name="Brown C.T."/>
            <person name="Hug L.A."/>
            <person name="Sharon I."/>
            <person name="Castelle C.J."/>
            <person name="Probst A.J."/>
            <person name="Thomas B.C."/>
            <person name="Singh A."/>
            <person name="Wilkins M.J."/>
            <person name="Karaoz U."/>
            <person name="Brodie E.L."/>
            <person name="Williams K.H."/>
            <person name="Hubbard S.S."/>
            <person name="Banfield J.F."/>
        </authorList>
    </citation>
    <scope>NUCLEOTIDE SEQUENCE [LARGE SCALE GENOMIC DNA]</scope>
    <source>
        <strain evidence="11">RIFCSPLOWO2_12_FULL_64_10</strain>
    </source>
</reference>
<evidence type="ECO:0000259" key="9">
    <source>
        <dbReference type="Pfam" id="PF22544"/>
    </source>
</evidence>
<dbReference type="InterPro" id="IPR013783">
    <property type="entry name" value="Ig-like_fold"/>
</dbReference>
<dbReference type="SUPFAM" id="SSF117074">
    <property type="entry name" value="Hypothetical protein PA1324"/>
    <property type="match status" value="1"/>
</dbReference>
<evidence type="ECO:0000256" key="3">
    <source>
        <dbReference type="ARBA" id="ARBA00022490"/>
    </source>
</evidence>
<keyword evidence="3" id="KW-0963">Cytoplasm</keyword>
<gene>
    <name evidence="10" type="ORF">A3F84_23920</name>
</gene>
<protein>
    <recommendedName>
        <fullName evidence="12">Cohesin domain-containing protein</fullName>
    </recommendedName>
</protein>
<evidence type="ECO:0008006" key="12">
    <source>
        <dbReference type="Google" id="ProtNLM"/>
    </source>
</evidence>
<dbReference type="InterPro" id="IPR008965">
    <property type="entry name" value="CBM2/CBM3_carb-bd_dom_sf"/>
</dbReference>
<keyword evidence="5" id="KW-0969">Cilium</keyword>
<dbReference type="PROSITE" id="PS00018">
    <property type="entry name" value="EF_HAND_1"/>
    <property type="match status" value="2"/>
</dbReference>
<comment type="caution">
    <text evidence="10">The sequence shown here is derived from an EMBL/GenBank/DDBJ whole genome shotgun (WGS) entry which is preliminary data.</text>
</comment>
<evidence type="ECO:0000256" key="5">
    <source>
        <dbReference type="ARBA" id="ARBA00023069"/>
    </source>
</evidence>
<evidence type="ECO:0000256" key="1">
    <source>
        <dbReference type="ARBA" id="ARBA00004138"/>
    </source>
</evidence>
<proteinExistence type="predicted"/>
<dbReference type="EMBL" id="MFKF01000349">
    <property type="protein sequence ID" value="OGG46001.1"/>
    <property type="molecule type" value="Genomic_DNA"/>
</dbReference>
<dbReference type="Pfam" id="PF22544">
    <property type="entry name" value="HYDIN_VesB_CFA65-like_Ig"/>
    <property type="match status" value="1"/>
</dbReference>
<dbReference type="GO" id="GO:0005737">
    <property type="term" value="C:cytoplasm"/>
    <property type="evidence" value="ECO:0007669"/>
    <property type="project" value="UniProtKB-SubCell"/>
</dbReference>
<dbReference type="Pfam" id="PF13205">
    <property type="entry name" value="Big_5"/>
    <property type="match status" value="1"/>
</dbReference>
<evidence type="ECO:0000256" key="4">
    <source>
        <dbReference type="ARBA" id="ARBA00022729"/>
    </source>
</evidence>
<dbReference type="NCBIfam" id="NF012200">
    <property type="entry name" value="choice_anch_D"/>
    <property type="match status" value="1"/>
</dbReference>
<dbReference type="GO" id="GO:0000272">
    <property type="term" value="P:polysaccharide catabolic process"/>
    <property type="evidence" value="ECO:0007669"/>
    <property type="project" value="InterPro"/>
</dbReference>
<keyword evidence="6" id="KW-0966">Cell projection</keyword>
<evidence type="ECO:0000313" key="11">
    <source>
        <dbReference type="Proteomes" id="UP000178606"/>
    </source>
</evidence>
<dbReference type="Gene3D" id="1.10.1330.10">
    <property type="entry name" value="Dockerin domain"/>
    <property type="match status" value="1"/>
</dbReference>
<dbReference type="Gene3D" id="2.60.40.10">
    <property type="entry name" value="Immunoglobulins"/>
    <property type="match status" value="1"/>
</dbReference>
<keyword evidence="4" id="KW-0732">Signal</keyword>
<feature type="domain" description="SbsA Ig-like" evidence="8">
    <location>
        <begin position="148"/>
        <end position="250"/>
    </location>
</feature>
<evidence type="ECO:0000313" key="10">
    <source>
        <dbReference type="EMBL" id="OGG46001.1"/>
    </source>
</evidence>
<sequence>MIITFSPSKAANVNETLDIPSDDPDARLTQISIRATVRQSTAGPAIAVQVNALDFGQVDFGRSVDLNLPIRNEGTGPLNISNITSDNVQVTVTPTSLVIQAGQSRTVTVTYKPQPLRERSGGLRITSDDPAQPTIKVPWAASEVVTGKALTVMSSSPANGAVGVALKTEVTVTFSEPVFARKGFIAVDASLFPAPASGDLLSQARAEDGGRKVVFPVELKTATFYRFVLFGATSVSGAELDKTYSLSFTTDVSRPAVGSIAGAVSLSGGTLPRTAVLLFDQKGMQVAQGGAGGDGKYEFSNLAAGQYYVYAQGDLPDGRRASGASARNPVTLAAGQALAGVDVAMRVVDQAAPGANPAAGVSLDLDPARGNQKSASLGGVQPGQQIALAVYAEGVKDLIGYAVGVEYDTAQVSFVGSDAETGEEKNILNTSGGTMLFIKQPPKGNVVSIGGALLSPTSATAPDGGGLLSVLKFVAQEGFSSGAEFRIPRVVFRGLSGRDTVEVNAQASVSTQVSPPPSVGPLTPKAGDGTGTLGVKDEKTRILGGVKPGQQVDVFVVLGQEVSGSNAFQAVLTFDPKKLKVVSGKGAGVFASAIFPGPPQVKDNTVTYAGAFLGSTVTAKGMLAVIAFEALGDFSGETEVVLAGLSIRVSGQSKDFKPGASVVLNSGGAGGGSPSPDFDGDGDVGFNDFFLFAGGFGQKAEGENAKFDLDGDGDVGFGDFFAFAGAFGQKAGKPSAVRRGQATTP</sequence>
<feature type="region of interest" description="Disordered" evidence="7">
    <location>
        <begin position="508"/>
        <end position="531"/>
    </location>
</feature>
<evidence type="ECO:0000256" key="2">
    <source>
        <dbReference type="ARBA" id="ARBA00004496"/>
    </source>
</evidence>
<dbReference type="AlphaFoldDB" id="A0A1F6CAE5"/>
<dbReference type="InterPro" id="IPR036439">
    <property type="entry name" value="Dockerin_dom_sf"/>
</dbReference>
<evidence type="ECO:0000256" key="6">
    <source>
        <dbReference type="ARBA" id="ARBA00023273"/>
    </source>
</evidence>
<dbReference type="InterPro" id="IPR018247">
    <property type="entry name" value="EF_Hand_1_Ca_BS"/>
</dbReference>
<dbReference type="Proteomes" id="UP000178606">
    <property type="component" value="Unassembled WGS sequence"/>
</dbReference>
<name>A0A1F6CAE5_HANXR</name>
<evidence type="ECO:0000259" key="8">
    <source>
        <dbReference type="Pfam" id="PF13205"/>
    </source>
</evidence>
<dbReference type="CDD" id="cd08547">
    <property type="entry name" value="Type_II_cohesin"/>
    <property type="match status" value="1"/>
</dbReference>
<dbReference type="InterPro" id="IPR032812">
    <property type="entry name" value="SbsA_Ig"/>
</dbReference>
<dbReference type="Gene3D" id="2.60.40.680">
    <property type="match status" value="2"/>
</dbReference>
<organism evidence="10 11">
    <name type="scientific">Handelsmanbacteria sp. (strain RIFCSPLOWO2_12_FULL_64_10)</name>
    <dbReference type="NCBI Taxonomy" id="1817868"/>
    <lineage>
        <taxon>Bacteria</taxon>
        <taxon>Candidatus Handelsmaniibacteriota</taxon>
    </lineage>
</organism>
<feature type="domain" description="HYDIN/VesB/CFA65-like Ig-like" evidence="9">
    <location>
        <begin position="45"/>
        <end position="135"/>
    </location>
</feature>
<dbReference type="InterPro" id="IPR053879">
    <property type="entry name" value="HYDIN_VesB_CFA65-like_Ig"/>
</dbReference>
<accession>A0A1F6CAE5</accession>
<dbReference type="GO" id="GO:0030246">
    <property type="term" value="F:carbohydrate binding"/>
    <property type="evidence" value="ECO:0007669"/>
    <property type="project" value="InterPro"/>
</dbReference>
<comment type="subcellular location">
    <subcellularLocation>
        <location evidence="1">Cell projection</location>
        <location evidence="1">Cilium</location>
    </subcellularLocation>
    <subcellularLocation>
        <location evidence="2">Cytoplasm</location>
    </subcellularLocation>
</comment>
<dbReference type="SUPFAM" id="SSF49384">
    <property type="entry name" value="Carbohydrate-binding domain"/>
    <property type="match status" value="2"/>
</dbReference>